<keyword evidence="2" id="KW-1185">Reference proteome</keyword>
<evidence type="ECO:0000313" key="2">
    <source>
        <dbReference type="Proteomes" id="UP000009235"/>
    </source>
</evidence>
<dbReference type="KEGG" id="asd:AS9A_1544"/>
<dbReference type="HOGENOM" id="CLU_2230838_0_0_11"/>
<name>F6EI46_HOYSD</name>
<protein>
    <submittedName>
        <fullName evidence="1">Uncharacterized protein</fullName>
    </submittedName>
</protein>
<evidence type="ECO:0000313" key="1">
    <source>
        <dbReference type="EMBL" id="AEF39995.1"/>
    </source>
</evidence>
<dbReference type="Proteomes" id="UP000009235">
    <property type="component" value="Chromosome"/>
</dbReference>
<sequence>MPLIRRVTVTWESSTVCRGEIDVADGTDLCDVNTMLYLLTKQVGVDPSEVRNLTIEQFHSEPGGETRETLIWAVNRLAHQIQVPQTLHAVRAVAALALARLRIRA</sequence>
<organism evidence="1 2">
    <name type="scientific">Hoyosella subflava (strain DSM 45089 / JCM 17490 / NBRC 109087 / DQS3-9A1)</name>
    <name type="common">Amycolicicoccus subflavus</name>
    <dbReference type="NCBI Taxonomy" id="443218"/>
    <lineage>
        <taxon>Bacteria</taxon>
        <taxon>Bacillati</taxon>
        <taxon>Actinomycetota</taxon>
        <taxon>Actinomycetes</taxon>
        <taxon>Mycobacteriales</taxon>
        <taxon>Hoyosellaceae</taxon>
        <taxon>Hoyosella</taxon>
    </lineage>
</organism>
<proteinExistence type="predicted"/>
<dbReference type="AlphaFoldDB" id="F6EI46"/>
<reference evidence="1 2" key="1">
    <citation type="journal article" date="2011" name="J. Bacteriol.">
        <title>Complete genome sequence of Amycolicicoccus subflavus DQS3-9A1T, an actinomycete isolated from crude oil-polluted soil.</title>
        <authorList>
            <person name="Cai M."/>
            <person name="Chen W.M."/>
            <person name="Nie Y."/>
            <person name="Chi C.Q."/>
            <person name="Wang Y.N."/>
            <person name="Tang Y.Q."/>
            <person name="Li G.Y."/>
            <person name="Wu X.L."/>
        </authorList>
    </citation>
    <scope>NUCLEOTIDE SEQUENCE [LARGE SCALE GENOMIC DNA]</scope>
    <source>
        <strain evidence="2">DSM 45089 / DQS3-9A1</strain>
    </source>
</reference>
<dbReference type="EMBL" id="CP002786">
    <property type="protein sequence ID" value="AEF39995.1"/>
    <property type="molecule type" value="Genomic_DNA"/>
</dbReference>
<accession>F6EI46</accession>
<gene>
    <name evidence="1" type="ordered locus">AS9A_1544</name>
</gene>